<organism evidence="2 3">
    <name type="scientific">Thiorhodococcus drewsii AZ1</name>
    <dbReference type="NCBI Taxonomy" id="765913"/>
    <lineage>
        <taxon>Bacteria</taxon>
        <taxon>Pseudomonadati</taxon>
        <taxon>Pseudomonadota</taxon>
        <taxon>Gammaproteobacteria</taxon>
        <taxon>Chromatiales</taxon>
        <taxon>Chromatiaceae</taxon>
        <taxon>Thiorhodococcus</taxon>
    </lineage>
</organism>
<gene>
    <name evidence="2" type="ORF">ThidrDRAFT_3868</name>
</gene>
<feature type="compositionally biased region" description="Low complexity" evidence="1">
    <location>
        <begin position="52"/>
        <end position="66"/>
    </location>
</feature>
<reference evidence="2 3" key="1">
    <citation type="submission" date="2011-06" db="EMBL/GenBank/DDBJ databases">
        <title>The draft genome of Thiorhodococcus drewsii AZ1.</title>
        <authorList>
            <consortium name="US DOE Joint Genome Institute (JGI-PGF)"/>
            <person name="Lucas S."/>
            <person name="Han J."/>
            <person name="Lapidus A."/>
            <person name="Cheng J.-F."/>
            <person name="Goodwin L."/>
            <person name="Pitluck S."/>
            <person name="Peters L."/>
            <person name="Land M.L."/>
            <person name="Hauser L."/>
            <person name="Vogl K."/>
            <person name="Liu Z."/>
            <person name="Imhoff J."/>
            <person name="Thiel V."/>
            <person name="Frigaard N.-U."/>
            <person name="Bryant D.A."/>
            <person name="Woyke T.J."/>
        </authorList>
    </citation>
    <scope>NUCLEOTIDE SEQUENCE [LARGE SCALE GENOMIC DNA]</scope>
    <source>
        <strain evidence="2 3">AZ1</strain>
    </source>
</reference>
<comment type="caution">
    <text evidence="2">The sequence shown here is derived from an EMBL/GenBank/DDBJ whole genome shotgun (WGS) entry which is preliminary data.</text>
</comment>
<feature type="region of interest" description="Disordered" evidence="1">
    <location>
        <begin position="20"/>
        <end position="93"/>
    </location>
</feature>
<evidence type="ECO:0000313" key="2">
    <source>
        <dbReference type="EMBL" id="EGV28335.1"/>
    </source>
</evidence>
<evidence type="ECO:0000313" key="3">
    <source>
        <dbReference type="Proteomes" id="UP000004200"/>
    </source>
</evidence>
<name>G2E6D5_9GAMM</name>
<dbReference type="EMBL" id="AFWT01000040">
    <property type="protein sequence ID" value="EGV28335.1"/>
    <property type="molecule type" value="Genomic_DNA"/>
</dbReference>
<protein>
    <submittedName>
        <fullName evidence="2">Uncharacterized protein</fullName>
    </submittedName>
</protein>
<sequence length="93" mass="10824">MQPLGRYAEVTEYYPRKNTFLQLHSRDTRRRRTLSQGPKLPNPGAAQRNPEQRQTNRYTPTTRTPRIALSLHPGYDKRRHDRPRAVVETGTAA</sequence>
<accession>G2E6D5</accession>
<dbReference type="STRING" id="765913.ThidrDRAFT_3868"/>
<proteinExistence type="predicted"/>
<evidence type="ECO:0000256" key="1">
    <source>
        <dbReference type="SAM" id="MobiDB-lite"/>
    </source>
</evidence>
<dbReference type="Proteomes" id="UP000004200">
    <property type="component" value="Unassembled WGS sequence"/>
</dbReference>
<dbReference type="AlphaFoldDB" id="G2E6D5"/>
<keyword evidence="3" id="KW-1185">Reference proteome</keyword>